<dbReference type="STRING" id="199441.BkAM31D_19645"/>
<dbReference type="RefSeq" id="WP_257391589.1">
    <property type="nucleotide sequence ID" value="NZ_CP020814.1"/>
</dbReference>
<evidence type="ECO:0000313" key="3">
    <source>
        <dbReference type="EMBL" id="ARK31872.1"/>
    </source>
</evidence>
<dbReference type="InterPro" id="IPR007560">
    <property type="entry name" value="Restrct_endonuc_IV_Mrr"/>
</dbReference>
<sequence precursor="true">MMLASRRRRTRRSKKTGYSTIGAFLFVGIIYLKTLIDSNPGAATAVLLILLASPFLYFAIKKSIIYRNYRNVDIAKVDKMTGLEFEEYLAPLFEIHGYSAKVTQGSGDYGADLVVSKKGVKTVVQAKRYSSNIGVSAVQEIAAAKPFYHARKAMVVTNQYFTKQAKSLARANGVTLVDRDSLMAMINGAYRYERNTALIDRVKALISFRRTEGE</sequence>
<evidence type="ECO:0000256" key="1">
    <source>
        <dbReference type="SAM" id="Phobius"/>
    </source>
</evidence>
<dbReference type="GO" id="GO:0003677">
    <property type="term" value="F:DNA binding"/>
    <property type="evidence" value="ECO:0007669"/>
    <property type="project" value="InterPro"/>
</dbReference>
<protein>
    <submittedName>
        <fullName evidence="3">Restriction endonuclease</fullName>
    </submittedName>
</protein>
<keyword evidence="3" id="KW-0540">Nuclease</keyword>
<dbReference type="GO" id="GO:0009307">
    <property type="term" value="P:DNA restriction-modification system"/>
    <property type="evidence" value="ECO:0007669"/>
    <property type="project" value="InterPro"/>
</dbReference>
<keyword evidence="1" id="KW-0472">Membrane</keyword>
<name>A0A1X9MLR3_9BACI</name>
<dbReference type="AlphaFoldDB" id="A0A1X9MLR3"/>
<dbReference type="Gene3D" id="3.40.1350.10">
    <property type="match status" value="1"/>
</dbReference>
<keyword evidence="4" id="KW-1185">Reference proteome</keyword>
<keyword evidence="1" id="KW-1133">Transmembrane helix</keyword>
<feature type="transmembrane region" description="Helical" evidence="1">
    <location>
        <begin position="16"/>
        <end position="36"/>
    </location>
</feature>
<accession>A0A1X9MLR3</accession>
<dbReference type="PANTHER" id="PTHR30015:SF6">
    <property type="entry name" value="SLL1429 PROTEIN"/>
    <property type="match status" value="1"/>
</dbReference>
<reference evidence="3 4" key="1">
    <citation type="submission" date="2017-04" db="EMBL/GenBank/DDBJ databases">
        <title>Bacillus krulwichiae AM31D Genome sequencing and assembly.</title>
        <authorList>
            <person name="Krulwich T.A."/>
            <person name="Anastor L."/>
            <person name="Ehrlich R."/>
            <person name="Ehrlich G.D."/>
            <person name="Janto B."/>
        </authorList>
    </citation>
    <scope>NUCLEOTIDE SEQUENCE [LARGE SCALE GENOMIC DNA]</scope>
    <source>
        <strain evidence="3 4">AM31D</strain>
    </source>
</reference>
<evidence type="ECO:0000313" key="4">
    <source>
        <dbReference type="Proteomes" id="UP000193006"/>
    </source>
</evidence>
<feature type="domain" description="Restriction endonuclease type IV Mrr" evidence="2">
    <location>
        <begin position="77"/>
        <end position="186"/>
    </location>
</feature>
<dbReference type="SUPFAM" id="SSF52980">
    <property type="entry name" value="Restriction endonuclease-like"/>
    <property type="match status" value="1"/>
</dbReference>
<gene>
    <name evidence="3" type="ORF">BkAM31D_19645</name>
</gene>
<dbReference type="EMBL" id="CP020814">
    <property type="protein sequence ID" value="ARK31872.1"/>
    <property type="molecule type" value="Genomic_DNA"/>
</dbReference>
<keyword evidence="1" id="KW-0812">Transmembrane</keyword>
<dbReference type="InterPro" id="IPR011856">
    <property type="entry name" value="tRNA_endonuc-like_dom_sf"/>
</dbReference>
<proteinExistence type="predicted"/>
<dbReference type="InterPro" id="IPR052906">
    <property type="entry name" value="Type_IV_Methyl-Rstrct_Enzyme"/>
</dbReference>
<dbReference type="GO" id="GO:0015666">
    <property type="term" value="F:restriction endodeoxyribonuclease activity"/>
    <property type="evidence" value="ECO:0007669"/>
    <property type="project" value="TreeGrafter"/>
</dbReference>
<keyword evidence="3" id="KW-0378">Hydrolase</keyword>
<dbReference type="PANTHER" id="PTHR30015">
    <property type="entry name" value="MRR RESTRICTION SYSTEM PROTEIN"/>
    <property type="match status" value="1"/>
</dbReference>
<keyword evidence="3" id="KW-0255">Endonuclease</keyword>
<dbReference type="Proteomes" id="UP000193006">
    <property type="component" value="Chromosome"/>
</dbReference>
<dbReference type="Pfam" id="PF04471">
    <property type="entry name" value="Mrr_cat"/>
    <property type="match status" value="1"/>
</dbReference>
<dbReference type="KEGG" id="bkw:BkAM31D_19645"/>
<dbReference type="InterPro" id="IPR011335">
    <property type="entry name" value="Restrct_endonuc-II-like"/>
</dbReference>
<organism evidence="3 4">
    <name type="scientific">Halalkalibacter krulwichiae</name>
    <dbReference type="NCBI Taxonomy" id="199441"/>
    <lineage>
        <taxon>Bacteria</taxon>
        <taxon>Bacillati</taxon>
        <taxon>Bacillota</taxon>
        <taxon>Bacilli</taxon>
        <taxon>Bacillales</taxon>
        <taxon>Bacillaceae</taxon>
        <taxon>Halalkalibacter</taxon>
    </lineage>
</organism>
<evidence type="ECO:0000259" key="2">
    <source>
        <dbReference type="Pfam" id="PF04471"/>
    </source>
</evidence>
<feature type="transmembrane region" description="Helical" evidence="1">
    <location>
        <begin position="42"/>
        <end position="60"/>
    </location>
</feature>